<accession>A0A6I5N186</accession>
<dbReference type="Gene3D" id="3.20.20.300">
    <property type="entry name" value="Glycoside hydrolase, family 3, N-terminal domain"/>
    <property type="match status" value="1"/>
</dbReference>
<dbReference type="InterPro" id="IPR001764">
    <property type="entry name" value="Glyco_hydro_3_N"/>
</dbReference>
<keyword evidence="7" id="KW-1185">Reference proteome</keyword>
<dbReference type="EMBL" id="VYSG01000001">
    <property type="protein sequence ID" value="NEG69409.1"/>
    <property type="molecule type" value="Genomic_DNA"/>
</dbReference>
<evidence type="ECO:0000256" key="4">
    <source>
        <dbReference type="SAM" id="MobiDB-lite"/>
    </source>
</evidence>
<dbReference type="SMART" id="SM01217">
    <property type="entry name" value="Fn3_like"/>
    <property type="match status" value="1"/>
</dbReference>
<dbReference type="Pfam" id="PF14310">
    <property type="entry name" value="Fn3-like"/>
    <property type="match status" value="1"/>
</dbReference>
<dbReference type="SUPFAM" id="SSF51445">
    <property type="entry name" value="(Trans)glycosidases"/>
    <property type="match status" value="1"/>
</dbReference>
<dbReference type="SUPFAM" id="SSF52279">
    <property type="entry name" value="Beta-D-glucan exohydrolase, C-terminal domain"/>
    <property type="match status" value="1"/>
</dbReference>
<evidence type="ECO:0000313" key="7">
    <source>
        <dbReference type="Proteomes" id="UP000469292"/>
    </source>
</evidence>
<feature type="region of interest" description="Disordered" evidence="4">
    <location>
        <begin position="1"/>
        <end position="21"/>
    </location>
</feature>
<organism evidence="6 7">
    <name type="scientific">Bifidobacterium choloepi</name>
    <dbReference type="NCBI Taxonomy" id="2614131"/>
    <lineage>
        <taxon>Bacteria</taxon>
        <taxon>Bacillati</taxon>
        <taxon>Actinomycetota</taxon>
        <taxon>Actinomycetes</taxon>
        <taxon>Bifidobacteriales</taxon>
        <taxon>Bifidobacteriaceae</taxon>
        <taxon>Bifidobacterium</taxon>
    </lineage>
</organism>
<evidence type="ECO:0000256" key="2">
    <source>
        <dbReference type="ARBA" id="ARBA00022729"/>
    </source>
</evidence>
<reference evidence="6 7" key="1">
    <citation type="submission" date="2019-09" db="EMBL/GenBank/DDBJ databases">
        <title>Phylogenetic characterization of a novel taxon of the genus Bifidobacterium: Bifidobacterium choloepi sp. nov.</title>
        <authorList>
            <person name="Modesto M."/>
            <person name="Satti M."/>
        </authorList>
    </citation>
    <scope>NUCLEOTIDE SEQUENCE [LARGE SCALE GENOMIC DNA]</scope>
    <source>
        <strain evidence="6 7">BRDM6</strain>
    </source>
</reference>
<comment type="similarity">
    <text evidence="1">Belongs to the glycosyl hydrolase 3 family.</text>
</comment>
<dbReference type="Gene3D" id="2.60.40.10">
    <property type="entry name" value="Immunoglobulins"/>
    <property type="match status" value="1"/>
</dbReference>
<dbReference type="CDD" id="cd23343">
    <property type="entry name" value="beta-trefoil_FSCN_BglX-like"/>
    <property type="match status" value="1"/>
</dbReference>
<comment type="caution">
    <text evidence="6">The sequence shown here is derived from an EMBL/GenBank/DDBJ whole genome shotgun (WGS) entry which is preliminary data.</text>
</comment>
<keyword evidence="2" id="KW-0732">Signal</keyword>
<dbReference type="InterPro" id="IPR036881">
    <property type="entry name" value="Glyco_hydro_3_C_sf"/>
</dbReference>
<dbReference type="InterPro" id="IPR036962">
    <property type="entry name" value="Glyco_hydro_3_N_sf"/>
</dbReference>
<dbReference type="InterPro" id="IPR002772">
    <property type="entry name" value="Glyco_hydro_3_C"/>
</dbReference>
<evidence type="ECO:0000256" key="1">
    <source>
        <dbReference type="ARBA" id="ARBA00005336"/>
    </source>
</evidence>
<dbReference type="RefSeq" id="WP_163226981.1">
    <property type="nucleotide sequence ID" value="NZ_VYSG01000001.1"/>
</dbReference>
<dbReference type="GO" id="GO:0031222">
    <property type="term" value="P:arabinan catabolic process"/>
    <property type="evidence" value="ECO:0007669"/>
    <property type="project" value="TreeGrafter"/>
</dbReference>
<sequence length="1005" mass="107817">MATKPTASPDQHDDFRSTPLWDESLPISERVEWLLDELTIDDKLSLLASSTPAIPRLGIGPFNIGGEAAHGVEARHDQDGDGPEPDGSLPHAEHTTSLPQPIGMSATWDASLLERAGALVGVEARALYRRNPRGGLCRWAPTVDLERDPRWGRTEEGYGEDPVLTGAMAGAYVRGLQGGGPEDTRDHLRVSAALKHFFANNVEDGRCVTSSTVGARDRREYYLEPFRRCIQDAGASSVMTAYNAVNGTVEMHDARVRELLRGEDGLYGHVVSDGGAMRLVHDARGDTDSHAQTVARALKAGVDCIVDDPDLVREAATQAYREGLVDIGDIDEALRHSFTTKLRLGLFDARQSNPFAAVPADAVDSAEHRRLARQVTDESLVLLKNDGLLPLRMPHADGGTPPARIAVVGPLADRWYRDWYGGEPNLHATIADGVRDIAGAGVDVAVDDALDVVLLKFDGRYAALGDDARLRAVGDAAQAERFRLQDWGHGALTFVSETTGRYLTALDDGSIAAIKDMPFGWFVKETFHRDADGNLCIYSDVPVSVDGDGNIVAAGGTDLASQRVGVPQTHGFGTASSRGAVLDIDVVERGVERAGKLAAAADVVIAAVGCCPVINGKEDEDRPSTGFPPSQHELVRRLVAANPDTAMVLVANYPVDIDWEEEHVPAILLTASGSQCMGDAVADALFGAVAPAGRLPMTWYGAGVDLPDKNDYDMIGGGRTYQWHRGPVLYPFGHGLTYAPFSYMFGTLPDGGLRANAAAADVVHVPVAVANHGDVTSDAVVEAYVRYPHEEGNDPVPMPVRRLVGFVRERQVKPGEERRAVLEIPMENLRIYDVRRGDYRVPDGRYALDIGASSGDIRASMLLDIAGEPPRPRPLGEWIPVDHWDAASNIALVAVPVMNDSSGDSMTDRPAATVTDHLPADACLATVHQPDRPGTLAFGGFEPMQPGRHVRLASDNCTIGSPVVLRVGTDDIIADPDGTFPLPEGTVSFTLVLTGEARVCAVRVD</sequence>
<dbReference type="InterPro" id="IPR026891">
    <property type="entry name" value="Fn3-like"/>
</dbReference>
<keyword evidence="3" id="KW-0378">Hydrolase</keyword>
<proteinExistence type="inferred from homology"/>
<dbReference type="Pfam" id="PF01915">
    <property type="entry name" value="Glyco_hydro_3_C"/>
    <property type="match status" value="1"/>
</dbReference>
<dbReference type="Gene3D" id="2.60.120.380">
    <property type="match status" value="1"/>
</dbReference>
<dbReference type="InterPro" id="IPR013783">
    <property type="entry name" value="Ig-like_fold"/>
</dbReference>
<evidence type="ECO:0000313" key="6">
    <source>
        <dbReference type="EMBL" id="NEG69409.1"/>
    </source>
</evidence>
<dbReference type="Pfam" id="PF00933">
    <property type="entry name" value="Glyco_hydro_3"/>
    <property type="match status" value="1"/>
</dbReference>
<dbReference type="Proteomes" id="UP000469292">
    <property type="component" value="Unassembled WGS sequence"/>
</dbReference>
<dbReference type="Gene3D" id="3.40.50.1700">
    <property type="entry name" value="Glycoside hydrolase family 3 C-terminal domain"/>
    <property type="match status" value="1"/>
</dbReference>
<dbReference type="PANTHER" id="PTHR42721:SF3">
    <property type="entry name" value="BETA-D-XYLOSIDASE 5-RELATED"/>
    <property type="match status" value="1"/>
</dbReference>
<name>A0A6I5N186_9BIFI</name>
<dbReference type="GO" id="GO:0046556">
    <property type="term" value="F:alpha-L-arabinofuranosidase activity"/>
    <property type="evidence" value="ECO:0007669"/>
    <property type="project" value="TreeGrafter"/>
</dbReference>
<evidence type="ECO:0000256" key="3">
    <source>
        <dbReference type="ARBA" id="ARBA00022801"/>
    </source>
</evidence>
<evidence type="ECO:0000259" key="5">
    <source>
        <dbReference type="SMART" id="SM01217"/>
    </source>
</evidence>
<protein>
    <submittedName>
        <fullName evidence="6">Beta-glucosidase</fullName>
    </submittedName>
</protein>
<gene>
    <name evidence="6" type="ORF">F6S87_01955</name>
</gene>
<dbReference type="InterPro" id="IPR017853">
    <property type="entry name" value="GH"/>
</dbReference>
<dbReference type="InterPro" id="IPR044993">
    <property type="entry name" value="BXL"/>
</dbReference>
<feature type="domain" description="Fibronectin type III-like" evidence="5">
    <location>
        <begin position="779"/>
        <end position="854"/>
    </location>
</feature>
<dbReference type="AlphaFoldDB" id="A0A6I5N186"/>
<dbReference type="GO" id="GO:0045493">
    <property type="term" value="P:xylan catabolic process"/>
    <property type="evidence" value="ECO:0007669"/>
    <property type="project" value="InterPro"/>
</dbReference>
<dbReference type="PANTHER" id="PTHR42721">
    <property type="entry name" value="SUGAR HYDROLASE-RELATED"/>
    <property type="match status" value="1"/>
</dbReference>
<feature type="region of interest" description="Disordered" evidence="4">
    <location>
        <begin position="72"/>
        <end position="102"/>
    </location>
</feature>
<dbReference type="PRINTS" id="PR00133">
    <property type="entry name" value="GLHYDRLASE3"/>
</dbReference>
<dbReference type="GO" id="GO:0009044">
    <property type="term" value="F:xylan 1,4-beta-xylosidase activity"/>
    <property type="evidence" value="ECO:0007669"/>
    <property type="project" value="InterPro"/>
</dbReference>